<keyword evidence="2" id="KW-1185">Reference proteome</keyword>
<protein>
    <submittedName>
        <fullName evidence="1">5'-nucleotidase</fullName>
    </submittedName>
</protein>
<reference evidence="2" key="1">
    <citation type="journal article" date="2019" name="Int. J. Syst. Evol. Microbiol.">
        <title>The Global Catalogue of Microorganisms (GCM) 10K type strain sequencing project: providing services to taxonomists for standard genome sequencing and annotation.</title>
        <authorList>
            <consortium name="The Broad Institute Genomics Platform"/>
            <consortium name="The Broad Institute Genome Sequencing Center for Infectious Disease"/>
            <person name="Wu L."/>
            <person name="Ma J."/>
        </authorList>
    </citation>
    <scope>NUCLEOTIDE SEQUENCE [LARGE SCALE GENOMIC DNA]</scope>
    <source>
        <strain evidence="2">JCM 18204</strain>
    </source>
</reference>
<comment type="caution">
    <text evidence="1">The sequence shown here is derived from an EMBL/GenBank/DDBJ whole genome shotgun (WGS) entry which is preliminary data.</text>
</comment>
<dbReference type="PANTHER" id="PTHR31367:SF5">
    <property type="entry name" value="CYTOSOLIC 5'-NUCLEOTIDASE 1A"/>
    <property type="match status" value="1"/>
</dbReference>
<dbReference type="InterPro" id="IPR010394">
    <property type="entry name" value="5-nucleotidase"/>
</dbReference>
<name>A0ABP9BUT4_9GAMM</name>
<proteinExistence type="predicted"/>
<dbReference type="Pfam" id="PF06189">
    <property type="entry name" value="5-nucleotidase"/>
    <property type="match status" value="1"/>
</dbReference>
<gene>
    <name evidence="1" type="ORF">GCM10023307_26450</name>
</gene>
<sequence>MATSMRTLAQSVSYVAHPEALFLHTTGMNAVDVPQPLVIAISSRALFDLEESHALFEREGVDAFAAYQRSREDEVLAPGIAFPLVRKLLALNVAADEGAAADRVPRVEVILLSRNSSDTGLRVFNSIQHHGLEIRRATFTSGAPTWPYIKPFGAHLFLSADAEAVRRALEHGIAAATLLPAPAVVPSGDGVWREQIRIAFDGDAVLFGDESERVSREGGLEAFARHERERAHEPLSGGPFRAFLDALHRLQVAYPIETCPIRTALVTARSAPAHERVIRTLREWGIRLDEALFLGGRPKGPFLQAFGADIFFDDSPHNIDSAREHVAAGHVPHGVVNRPPSDD</sequence>
<organism evidence="1 2">
    <name type="scientific">Lysobacter hankyongensis</name>
    <dbReference type="NCBI Taxonomy" id="1176535"/>
    <lineage>
        <taxon>Bacteria</taxon>
        <taxon>Pseudomonadati</taxon>
        <taxon>Pseudomonadota</taxon>
        <taxon>Gammaproteobacteria</taxon>
        <taxon>Lysobacterales</taxon>
        <taxon>Lysobacteraceae</taxon>
        <taxon>Lysobacter</taxon>
    </lineage>
</organism>
<dbReference type="EMBL" id="BAABJE010000014">
    <property type="protein sequence ID" value="GAA4798930.1"/>
    <property type="molecule type" value="Genomic_DNA"/>
</dbReference>
<dbReference type="PANTHER" id="PTHR31367">
    <property type="entry name" value="CYTOSOLIC 5'-NUCLEOTIDASE 1 FAMILY MEMBER"/>
    <property type="match status" value="1"/>
</dbReference>
<evidence type="ECO:0000313" key="1">
    <source>
        <dbReference type="EMBL" id="GAA4798930.1"/>
    </source>
</evidence>
<dbReference type="Proteomes" id="UP001499959">
    <property type="component" value="Unassembled WGS sequence"/>
</dbReference>
<evidence type="ECO:0000313" key="2">
    <source>
        <dbReference type="Proteomes" id="UP001499959"/>
    </source>
</evidence>
<accession>A0ABP9BUT4</accession>